<comment type="caution">
    <text evidence="3">The sequence shown here is derived from an EMBL/GenBank/DDBJ whole genome shotgun (WGS) entry which is preliminary data.</text>
</comment>
<organism evidence="3 4">
    <name type="scientific">Flagellimonas hadalis</name>
    <dbReference type="NCBI Taxonomy" id="2597517"/>
    <lineage>
        <taxon>Bacteria</taxon>
        <taxon>Pseudomonadati</taxon>
        <taxon>Bacteroidota</taxon>
        <taxon>Flavobacteriia</taxon>
        <taxon>Flavobacteriales</taxon>
        <taxon>Flavobacteriaceae</taxon>
        <taxon>Flagellimonas</taxon>
    </lineage>
</organism>
<protein>
    <recommendedName>
        <fullName evidence="5">BZIP transcription factor</fullName>
    </recommendedName>
</protein>
<sequence>MKNFTPFSLLIALIACVSTYGQNSFPASGSVGIGTLTPNPSYALDVNGTVNASQIFATQLNVTDLLVNGSAVQSSPWTINGNDLSYTTGSVEVSTLDATALLLNGTNVVSSPWTINGNDISYTTGDVDVATLNATNILLNGSPIDSGSSPWTINGNDLSYTTGSVEVSTLEATSLLLNGTNVVSSPWTINGNDLSYTAGDIEVGSLDATSLLLNETNVVSSPWTINGNDLSYTAGDIEVGSLDATSLLLNGTNVVSSPWTINGNDLSYTAGTVGVSNLNASGSVGIGTTNTQGYMLAVAGNVVAEAVKVELQGNWPDFVFEKEYDLIGLLETESFIKKYGHLPNVPSAEEVKQNGISLGEMDAKLLQKIEELTLHTIQQQKEIEDLKAANQKLDEQNKLIQNLLERLEKVENASKKP</sequence>
<feature type="chain" id="PRO_5024308656" description="BZIP transcription factor" evidence="2">
    <location>
        <begin position="24"/>
        <end position="417"/>
    </location>
</feature>
<evidence type="ECO:0000313" key="4">
    <source>
        <dbReference type="Proteomes" id="UP000319204"/>
    </source>
</evidence>
<accession>A0A5N5ITV9</accession>
<dbReference type="Proteomes" id="UP000319204">
    <property type="component" value="Unassembled WGS sequence"/>
</dbReference>
<dbReference type="PROSITE" id="PS51257">
    <property type="entry name" value="PROKAR_LIPOPROTEIN"/>
    <property type="match status" value="1"/>
</dbReference>
<dbReference type="EMBL" id="VNIK02000001">
    <property type="protein sequence ID" value="KAB5492002.1"/>
    <property type="molecule type" value="Genomic_DNA"/>
</dbReference>
<gene>
    <name evidence="3" type="ORF">FOT42_003365</name>
</gene>
<feature type="signal peptide" evidence="2">
    <location>
        <begin position="1"/>
        <end position="23"/>
    </location>
</feature>
<name>A0A5N5ITV9_9FLAO</name>
<evidence type="ECO:0000256" key="1">
    <source>
        <dbReference type="SAM" id="Coils"/>
    </source>
</evidence>
<evidence type="ECO:0008006" key="5">
    <source>
        <dbReference type="Google" id="ProtNLM"/>
    </source>
</evidence>
<keyword evidence="2" id="KW-0732">Signal</keyword>
<evidence type="ECO:0000256" key="2">
    <source>
        <dbReference type="SAM" id="SignalP"/>
    </source>
</evidence>
<keyword evidence="4" id="KW-1185">Reference proteome</keyword>
<evidence type="ECO:0000313" key="3">
    <source>
        <dbReference type="EMBL" id="KAB5492002.1"/>
    </source>
</evidence>
<reference evidence="3" key="1">
    <citation type="submission" date="2019-10" db="EMBL/GenBank/DDBJ databases">
        <title>Muricauda hadale sp. nov., a piezophilic bacterium isolated from hadopelagic water of the Mariana Trench.</title>
        <authorList>
            <person name="Wei Y."/>
        </authorList>
    </citation>
    <scope>NUCLEOTIDE SEQUENCE [LARGE SCALE GENOMIC DNA]</scope>
    <source>
        <strain evidence="3">MT-229</strain>
    </source>
</reference>
<keyword evidence="1" id="KW-0175">Coiled coil</keyword>
<dbReference type="AlphaFoldDB" id="A0A5N5ITV9"/>
<proteinExistence type="predicted"/>
<dbReference type="OrthoDB" id="658938at2"/>
<dbReference type="RefSeq" id="WP_151889144.1">
    <property type="nucleotide sequence ID" value="NZ_VNIK02000001.1"/>
</dbReference>
<feature type="coiled-coil region" evidence="1">
    <location>
        <begin position="369"/>
        <end position="413"/>
    </location>
</feature>